<gene>
    <name evidence="4" type="ORF">CTOB1V02_LOCUS7575</name>
</gene>
<dbReference type="SUPFAM" id="SSF56112">
    <property type="entry name" value="Protein kinase-like (PK-like)"/>
    <property type="match status" value="1"/>
</dbReference>
<keyword evidence="1" id="KW-0443">Lipid metabolism</keyword>
<comment type="similarity">
    <text evidence="3">Belongs to the choline/ethanolamine kinase family.</text>
</comment>
<dbReference type="GO" id="GO:0004103">
    <property type="term" value="F:choline kinase activity"/>
    <property type="evidence" value="ECO:0007669"/>
    <property type="project" value="TreeGrafter"/>
</dbReference>
<dbReference type="AlphaFoldDB" id="A0A7R8WDJ8"/>
<name>A0A7R8WDJ8_9CRUS</name>
<dbReference type="GO" id="GO:0005737">
    <property type="term" value="C:cytoplasm"/>
    <property type="evidence" value="ECO:0007669"/>
    <property type="project" value="TreeGrafter"/>
</dbReference>
<protein>
    <submittedName>
        <fullName evidence="4">Uncharacterized protein</fullName>
    </submittedName>
</protein>
<dbReference type="Pfam" id="PF01633">
    <property type="entry name" value="Choline_kinase"/>
    <property type="match status" value="1"/>
</dbReference>
<dbReference type="PANTHER" id="PTHR22603:SF93">
    <property type="entry name" value="RE24176P"/>
    <property type="match status" value="1"/>
</dbReference>
<reference evidence="4" key="1">
    <citation type="submission" date="2020-11" db="EMBL/GenBank/DDBJ databases">
        <authorList>
            <person name="Tran Van P."/>
        </authorList>
    </citation>
    <scope>NUCLEOTIDE SEQUENCE</scope>
</reference>
<sequence length="373" mass="43211">MNISMPAAVLRHTAFKICRDYLKGAWNSITSDTMGWERITGGLSNFLYKCSLPPSVPTFEGEPKEVLIRIYGQIHGETAFENIIVETAIFTLLSERKLGPKLYGIFPGGRVEEFIPAPSLNTKELKIPSISRQIAQHLARVHCLDVPISRKPVWMWDTMDRWVRKIEQDVSLSASHGVPADIIQKIRDGAIRRELDWLKTELRNVRSPVVFAHNDLQEGNILVQTEMNNNEKRNEPTRVAIIDFEYCAYNYRGFDLANHFCEWTYDYKAKDPKHPYFLEIPENWPNNEQQSLFFESYLSSIAKEGGALYTGEKWTKDFLFREVDVFTLGPHFFWFLWAMVNAPRSEIEFGYGDYAACRLKAYYEKKHALGFQT</sequence>
<evidence type="ECO:0000256" key="1">
    <source>
        <dbReference type="ARBA" id="ARBA00023209"/>
    </source>
</evidence>
<dbReference type="InterPro" id="IPR011009">
    <property type="entry name" value="Kinase-like_dom_sf"/>
</dbReference>
<organism evidence="4">
    <name type="scientific">Cyprideis torosa</name>
    <dbReference type="NCBI Taxonomy" id="163714"/>
    <lineage>
        <taxon>Eukaryota</taxon>
        <taxon>Metazoa</taxon>
        <taxon>Ecdysozoa</taxon>
        <taxon>Arthropoda</taxon>
        <taxon>Crustacea</taxon>
        <taxon>Oligostraca</taxon>
        <taxon>Ostracoda</taxon>
        <taxon>Podocopa</taxon>
        <taxon>Podocopida</taxon>
        <taxon>Cytherocopina</taxon>
        <taxon>Cytheroidea</taxon>
        <taxon>Cytherideidae</taxon>
        <taxon>Cyprideis</taxon>
    </lineage>
</organism>
<dbReference type="EMBL" id="OB662234">
    <property type="protein sequence ID" value="CAD7229707.1"/>
    <property type="molecule type" value="Genomic_DNA"/>
</dbReference>
<dbReference type="GO" id="GO:0006646">
    <property type="term" value="P:phosphatidylethanolamine biosynthetic process"/>
    <property type="evidence" value="ECO:0007669"/>
    <property type="project" value="TreeGrafter"/>
</dbReference>
<keyword evidence="1" id="KW-0594">Phospholipid biosynthesis</keyword>
<dbReference type="Gene3D" id="3.30.200.20">
    <property type="entry name" value="Phosphorylase Kinase, domain 1"/>
    <property type="match status" value="1"/>
</dbReference>
<evidence type="ECO:0000256" key="2">
    <source>
        <dbReference type="ARBA" id="ARBA00023264"/>
    </source>
</evidence>
<keyword evidence="1" id="KW-0444">Lipid biosynthesis</keyword>
<keyword evidence="2" id="KW-1208">Phospholipid metabolism</keyword>
<dbReference type="OrthoDB" id="3649325at2759"/>
<evidence type="ECO:0000256" key="3">
    <source>
        <dbReference type="ARBA" id="ARBA00038211"/>
    </source>
</evidence>
<dbReference type="CDD" id="cd05156">
    <property type="entry name" value="ChoK_euk"/>
    <property type="match status" value="1"/>
</dbReference>
<dbReference type="Gene3D" id="3.90.1200.10">
    <property type="match status" value="1"/>
</dbReference>
<evidence type="ECO:0000313" key="4">
    <source>
        <dbReference type="EMBL" id="CAD7229707.1"/>
    </source>
</evidence>
<dbReference type="PANTHER" id="PTHR22603">
    <property type="entry name" value="CHOLINE/ETHANOALAMINE KINASE"/>
    <property type="match status" value="1"/>
</dbReference>
<proteinExistence type="inferred from homology"/>
<dbReference type="GO" id="GO:0004305">
    <property type="term" value="F:ethanolamine kinase activity"/>
    <property type="evidence" value="ECO:0007669"/>
    <property type="project" value="TreeGrafter"/>
</dbReference>
<accession>A0A7R8WDJ8</accession>